<evidence type="ECO:0000313" key="1">
    <source>
        <dbReference type="Proteomes" id="UP001652661"/>
    </source>
</evidence>
<dbReference type="RefSeq" id="XP_017024590.1">
    <property type="nucleotide sequence ID" value="XM_017169101.3"/>
</dbReference>
<organism evidence="1 2">
    <name type="scientific">Drosophila kikkawai</name>
    <name type="common">Fruit fly</name>
    <dbReference type="NCBI Taxonomy" id="30033"/>
    <lineage>
        <taxon>Eukaryota</taxon>
        <taxon>Metazoa</taxon>
        <taxon>Ecdysozoa</taxon>
        <taxon>Arthropoda</taxon>
        <taxon>Hexapoda</taxon>
        <taxon>Insecta</taxon>
        <taxon>Pterygota</taxon>
        <taxon>Neoptera</taxon>
        <taxon>Endopterygota</taxon>
        <taxon>Diptera</taxon>
        <taxon>Brachycera</taxon>
        <taxon>Muscomorpha</taxon>
        <taxon>Ephydroidea</taxon>
        <taxon>Drosophilidae</taxon>
        <taxon>Drosophila</taxon>
        <taxon>Sophophora</taxon>
    </lineage>
</organism>
<reference evidence="1" key="1">
    <citation type="submission" date="2025-05" db="UniProtKB">
        <authorList>
            <consortium name="RefSeq"/>
        </authorList>
    </citation>
    <scope>NUCLEOTIDE SEQUENCE [LARGE SCALE GENOMIC DNA]</scope>
    <source>
        <strain evidence="1">14028-0561.14</strain>
    </source>
</reference>
<reference evidence="2" key="2">
    <citation type="submission" date="2025-08" db="UniProtKB">
        <authorList>
            <consortium name="RefSeq"/>
        </authorList>
    </citation>
    <scope>IDENTIFICATION</scope>
    <source>
        <strain evidence="2">14028-0561.14</strain>
        <tissue evidence="2">Whole fly</tissue>
    </source>
</reference>
<protein>
    <submittedName>
        <fullName evidence="2">Uncharacterized protein</fullName>
    </submittedName>
</protein>
<accession>A0A6P4I8X1</accession>
<dbReference type="AlphaFoldDB" id="A0A6P4I8X1"/>
<dbReference type="GeneID" id="108076318"/>
<evidence type="ECO:0000313" key="2">
    <source>
        <dbReference type="RefSeq" id="XP_017024590.1"/>
    </source>
</evidence>
<sequence>MTASIEGTIWTANSAYPDLEKRLDTYMRRAFGFQDKGFGTKNEYDSKEVEYFGILSLTDVRAPRRKLWYMYYATTTQLDETIDRIHRKYGQKNMYELFRKPVFSGAGMRSRVKNHFSGLKWYVKGNILEASSESCYNDEKVVNTVADLYQAERRRYYDYLYERSALFKKYSSVQLNQV</sequence>
<dbReference type="OrthoDB" id="7806938at2759"/>
<gene>
    <name evidence="2" type="primary">LOC108076318</name>
</gene>
<dbReference type="Proteomes" id="UP001652661">
    <property type="component" value="Chromosome 2R"/>
</dbReference>
<keyword evidence="1" id="KW-1185">Reference proteome</keyword>
<proteinExistence type="predicted"/>
<name>A0A6P4I8X1_DROKI</name>